<protein>
    <recommendedName>
        <fullName evidence="9">Protein kinase domain-containing protein</fullName>
    </recommendedName>
</protein>
<dbReference type="InterPro" id="IPR000719">
    <property type="entry name" value="Prot_kinase_dom"/>
</dbReference>
<dbReference type="Pfam" id="PF00560">
    <property type="entry name" value="LRR_1"/>
    <property type="match status" value="3"/>
</dbReference>
<dbReference type="SUPFAM" id="SSF52058">
    <property type="entry name" value="L domain-like"/>
    <property type="match status" value="2"/>
</dbReference>
<dbReference type="InterPro" id="IPR001245">
    <property type="entry name" value="Ser-Thr/Tyr_kinase_cat_dom"/>
</dbReference>
<accession>A0A3B6KSR6</accession>
<keyword evidence="2" id="KW-0433">Leucine-rich repeat</keyword>
<proteinExistence type="predicted"/>
<evidence type="ECO:0000256" key="6">
    <source>
        <dbReference type="ARBA" id="ARBA00023136"/>
    </source>
</evidence>
<dbReference type="Gramene" id="TraesLDM5A03G02766950.1">
    <property type="protein sequence ID" value="TraesLDM5A03G02766950.1"/>
    <property type="gene ID" value="TraesLDM5A03G02766950"/>
</dbReference>
<feature type="signal peptide" evidence="8">
    <location>
        <begin position="1"/>
        <end position="31"/>
    </location>
</feature>
<dbReference type="Pfam" id="PF07714">
    <property type="entry name" value="PK_Tyr_Ser-Thr"/>
    <property type="match status" value="1"/>
</dbReference>
<dbReference type="Gene3D" id="3.30.200.20">
    <property type="entry name" value="Phosphorylase Kinase, domain 1"/>
    <property type="match status" value="1"/>
</dbReference>
<dbReference type="Gramene" id="TraesNOR5A03G02788010.1">
    <property type="protein sequence ID" value="TraesNOR5A03G02788010.1"/>
    <property type="gene ID" value="TraesNOR5A03G02788010"/>
</dbReference>
<evidence type="ECO:0000256" key="2">
    <source>
        <dbReference type="ARBA" id="ARBA00022614"/>
    </source>
</evidence>
<dbReference type="Gramene" id="TraesCS5A03G1153000.1">
    <property type="protein sequence ID" value="TraesCS5A03G1153000.1.CDS"/>
    <property type="gene ID" value="TraesCS5A03G1153000"/>
</dbReference>
<feature type="transmembrane region" description="Helical" evidence="7">
    <location>
        <begin position="518"/>
        <end position="542"/>
    </location>
</feature>
<reference evidence="10" key="1">
    <citation type="submission" date="2018-08" db="EMBL/GenBank/DDBJ databases">
        <authorList>
            <person name="Rossello M."/>
        </authorList>
    </citation>
    <scope>NUCLEOTIDE SEQUENCE [LARGE SCALE GENOMIC DNA]</scope>
    <source>
        <strain evidence="10">cv. Chinese Spring</strain>
    </source>
</reference>
<evidence type="ECO:0000256" key="7">
    <source>
        <dbReference type="SAM" id="Phobius"/>
    </source>
</evidence>
<dbReference type="FunFam" id="3.80.10.10:FF:000486">
    <property type="entry name" value="probable LRR receptor-like serine/threonine-protein kinase At1g12460"/>
    <property type="match status" value="1"/>
</dbReference>
<dbReference type="Gramene" id="TraesCS5A02G491400.1">
    <property type="protein sequence ID" value="TraesCS5A02G491400.1"/>
    <property type="gene ID" value="TraesCS5A02G491400"/>
</dbReference>
<dbReference type="FunFam" id="1.10.510.10:FF:000725">
    <property type="entry name" value="Putative LRR receptor-like serine/threonine-protein kinase"/>
    <property type="match status" value="1"/>
</dbReference>
<dbReference type="Gramene" id="TraesMAC5A03G02762630.1">
    <property type="protein sequence ID" value="TraesMAC5A03G02762630.1"/>
    <property type="gene ID" value="TraesMAC5A03G02762630"/>
</dbReference>
<dbReference type="Gramene" id="TraesJUL5A03G02782940.1">
    <property type="protein sequence ID" value="TraesJUL5A03G02782940.1"/>
    <property type="gene ID" value="TraesJUL5A03G02782940"/>
</dbReference>
<dbReference type="InterPro" id="IPR013210">
    <property type="entry name" value="LRR_N_plant-typ"/>
</dbReference>
<dbReference type="GO" id="GO:0016020">
    <property type="term" value="C:membrane"/>
    <property type="evidence" value="ECO:0007669"/>
    <property type="project" value="UniProtKB-SubCell"/>
</dbReference>
<dbReference type="PANTHER" id="PTHR48007">
    <property type="entry name" value="LEUCINE-RICH REPEAT RECEPTOR-LIKE PROTEIN KINASE PXC1"/>
    <property type="match status" value="1"/>
</dbReference>
<evidence type="ECO:0000256" key="1">
    <source>
        <dbReference type="ARBA" id="ARBA00004370"/>
    </source>
</evidence>
<evidence type="ECO:0000313" key="10">
    <source>
        <dbReference type="EnsemblPlants" id="TraesCS5A02G491400.1"/>
    </source>
</evidence>
<dbReference type="Gramene" id="TraesCAD_scaffold_016169_01G000200.1">
    <property type="protein sequence ID" value="TraesCAD_scaffold_016169_01G000200.1"/>
    <property type="gene ID" value="TraesCAD_scaffold_016169_01G000200"/>
</dbReference>
<dbReference type="OMA" id="SGITGCK"/>
<dbReference type="FunFam" id="3.80.10.10:FF:000900">
    <property type="entry name" value="Leucine-rich repeat transmembrane protein kinase, putative, expressed"/>
    <property type="match status" value="1"/>
</dbReference>
<dbReference type="PRINTS" id="PR00019">
    <property type="entry name" value="LEURICHRPT"/>
</dbReference>
<dbReference type="STRING" id="4565.A0A3B6KSR6"/>
<dbReference type="Gramene" id="TraesPARA_EIv1.0_1517160.1">
    <property type="protein sequence ID" value="TraesPARA_EIv1.0_1517160.1.CDS"/>
    <property type="gene ID" value="TraesPARA_EIv1.0_1517160"/>
</dbReference>
<evidence type="ECO:0000256" key="5">
    <source>
        <dbReference type="ARBA" id="ARBA00022989"/>
    </source>
</evidence>
<dbReference type="OrthoDB" id="676979at2759"/>
<dbReference type="Gene3D" id="3.80.10.10">
    <property type="entry name" value="Ribonuclease Inhibitor"/>
    <property type="match status" value="2"/>
</dbReference>
<dbReference type="Pfam" id="PF08263">
    <property type="entry name" value="LRRNT_2"/>
    <property type="match status" value="1"/>
</dbReference>
<dbReference type="InterPro" id="IPR032675">
    <property type="entry name" value="LRR_dom_sf"/>
</dbReference>
<name>A0A3B6KSR6_WHEAT</name>
<evidence type="ECO:0000259" key="9">
    <source>
        <dbReference type="PROSITE" id="PS50011"/>
    </source>
</evidence>
<dbReference type="Gramene" id="TraesCLE_scaffold_095312_01G000100.1">
    <property type="protein sequence ID" value="TraesCLE_scaffold_095312_01G000100.1"/>
    <property type="gene ID" value="TraesCLE_scaffold_095312_01G000100"/>
</dbReference>
<dbReference type="InterPro" id="IPR011009">
    <property type="entry name" value="Kinase-like_dom_sf"/>
</dbReference>
<dbReference type="GO" id="GO:0005524">
    <property type="term" value="F:ATP binding"/>
    <property type="evidence" value="ECO:0007669"/>
    <property type="project" value="InterPro"/>
</dbReference>
<dbReference type="InterPro" id="IPR001611">
    <property type="entry name" value="Leu-rich_rpt"/>
</dbReference>
<evidence type="ECO:0000256" key="8">
    <source>
        <dbReference type="SAM" id="SignalP"/>
    </source>
</evidence>
<evidence type="ECO:0000313" key="11">
    <source>
        <dbReference type="Proteomes" id="UP000019116"/>
    </source>
</evidence>
<dbReference type="Gramene" id="TraesROB_scaffold_111200_01G000200.1">
    <property type="protein sequence ID" value="TraesROB_scaffold_111200_01G000200.1"/>
    <property type="gene ID" value="TraesROB_scaffold_111200_01G000200"/>
</dbReference>
<dbReference type="PANTHER" id="PTHR48007:SF76">
    <property type="entry name" value="OS03G0145102 PROTEIN"/>
    <property type="match status" value="1"/>
</dbReference>
<dbReference type="Gramene" id="TraesKAR5A01G0404320.1">
    <property type="protein sequence ID" value="cds.TraesKAR5A01G0404320.1"/>
    <property type="gene ID" value="TraesKAR5A01G0404320"/>
</dbReference>
<dbReference type="Gramene" id="TraesLAC5A03G02718260.1">
    <property type="protein sequence ID" value="TraesLAC5A03G02718260.1"/>
    <property type="gene ID" value="TraesLAC5A03G02718260"/>
</dbReference>
<feature type="chain" id="PRO_5043177020" description="Protein kinase domain-containing protein" evidence="8">
    <location>
        <begin position="32"/>
        <end position="891"/>
    </location>
</feature>
<evidence type="ECO:0000256" key="4">
    <source>
        <dbReference type="ARBA" id="ARBA00022737"/>
    </source>
</evidence>
<dbReference type="EnsemblPlants" id="TraesCS5A02G491400.1">
    <property type="protein sequence ID" value="TraesCS5A02G491400.1"/>
    <property type="gene ID" value="TraesCS5A02G491400"/>
</dbReference>
<dbReference type="PROSITE" id="PS50011">
    <property type="entry name" value="PROTEIN_KINASE_DOM"/>
    <property type="match status" value="1"/>
</dbReference>
<reference evidence="10" key="2">
    <citation type="submission" date="2018-10" db="UniProtKB">
        <authorList>
            <consortium name="EnsemblPlants"/>
        </authorList>
    </citation>
    <scope>IDENTIFICATION</scope>
</reference>
<feature type="domain" description="Protein kinase" evidence="9">
    <location>
        <begin position="605"/>
        <end position="884"/>
    </location>
</feature>
<keyword evidence="5 7" id="KW-1133">Transmembrane helix</keyword>
<keyword evidence="3 7" id="KW-0812">Transmembrane</keyword>
<dbReference type="GO" id="GO:0004672">
    <property type="term" value="F:protein kinase activity"/>
    <property type="evidence" value="ECO:0007669"/>
    <property type="project" value="InterPro"/>
</dbReference>
<dbReference type="InterPro" id="IPR046959">
    <property type="entry name" value="PRK1-6/SRF4-like"/>
</dbReference>
<dbReference type="Gene3D" id="1.10.510.10">
    <property type="entry name" value="Transferase(Phosphotransferase) domain 1"/>
    <property type="match status" value="1"/>
</dbReference>
<organism evidence="10">
    <name type="scientific">Triticum aestivum</name>
    <name type="common">Wheat</name>
    <dbReference type="NCBI Taxonomy" id="4565"/>
    <lineage>
        <taxon>Eukaryota</taxon>
        <taxon>Viridiplantae</taxon>
        <taxon>Streptophyta</taxon>
        <taxon>Embryophyta</taxon>
        <taxon>Tracheophyta</taxon>
        <taxon>Spermatophyta</taxon>
        <taxon>Magnoliopsida</taxon>
        <taxon>Liliopsida</taxon>
        <taxon>Poales</taxon>
        <taxon>Poaceae</taxon>
        <taxon>BOP clade</taxon>
        <taxon>Pooideae</taxon>
        <taxon>Triticodae</taxon>
        <taxon>Triticeae</taxon>
        <taxon>Triticinae</taxon>
        <taxon>Triticum</taxon>
    </lineage>
</organism>
<dbReference type="SMR" id="A0A3B6KSR6"/>
<comment type="subcellular location">
    <subcellularLocation>
        <location evidence="1">Membrane</location>
    </subcellularLocation>
</comment>
<keyword evidence="11" id="KW-1185">Reference proteome</keyword>
<keyword evidence="8" id="KW-0732">Signal</keyword>
<dbReference type="SUPFAM" id="SSF56112">
    <property type="entry name" value="Protein kinase-like (PK-like)"/>
    <property type="match status" value="1"/>
</dbReference>
<dbReference type="Gramene" id="TraesWEE_scaffold_086441_01G000100.1">
    <property type="protein sequence ID" value="TraesWEE_scaffold_086441_01G000100.1"/>
    <property type="gene ID" value="TraesWEE_scaffold_086441_01G000100"/>
</dbReference>
<keyword evidence="4" id="KW-0677">Repeat</keyword>
<dbReference type="Gramene" id="TraesSTA5A03G02754790.1">
    <property type="protein sequence ID" value="TraesSTA5A03G02754790.1"/>
    <property type="gene ID" value="TraesSTA5A03G02754790"/>
</dbReference>
<dbReference type="Proteomes" id="UP000019116">
    <property type="component" value="Chromosome 5A"/>
</dbReference>
<dbReference type="FunFam" id="3.30.200.20:FF:000450">
    <property type="entry name" value="Putative LRR receptor-like serine/threonine-protein kinase"/>
    <property type="match status" value="1"/>
</dbReference>
<keyword evidence="6 7" id="KW-0472">Membrane</keyword>
<dbReference type="AlphaFoldDB" id="A0A3B6KSR6"/>
<evidence type="ECO:0000256" key="3">
    <source>
        <dbReference type="ARBA" id="ARBA00022692"/>
    </source>
</evidence>
<dbReference type="CDD" id="cd14066">
    <property type="entry name" value="STKc_IRAK"/>
    <property type="match status" value="1"/>
</dbReference>
<sequence length="891" mass="95291">MTPARRSLAPLALLALAVLLHWAAPRALVEAATPAERRILLDFKSAITADPDGALASWKPSGDPCADFAGVSCDPATGAVQRLRLHGAGLAGTLAPSLARLPALESVSLFGNALSGGIPPGYASLAPTLHKLNLSRNALSGEIPPFLGAFPWLRLLDLSYNAFSGEIPPGLFDPCPRLRYVSLAHNALRGAVPPGIANCSRLAGFDLSYNRLSGELPDQLCAPPEMNYISVRSNELSGGIAGKLDACRSIDLFDVGSNRFSGAAPFGLLGLANITYFNVSSNAFDGEILNIATCGSKFLYFDASGNRLAGPVPESVVNCRNLRVLDLGANALAGDIPPVIGTLRSLSELRLAGNTGITGSIPAELGGIEMLVTLDLAGLMLTGDIPVSLSKCQFLLELNLSGNKLQGVIPDTLNNLTYLRMLDLHKNQLDGGIPVSLAQLTNLDLLDLSENRLTGPIPSELGNLSKLTHFNVSFNGLSGIIPSAPVLQNFGSTAFMGNPLLCGSPLNNLCGGQRARRLSVAIIIVIVAAALILIGVCIVCAMNIRAYTMRSKEEQEGKEDEEVLVSESISVGSPGQTAIIGKLVLFTKSLPSRYEDWEEGTKALVDKDCLVGGGSVGTVYKATFENGLSIAVKKLETLGSLTNQDEFEHEMGQLGNLNHPNLVTFQGYYWSSSMQLILSEFVTKGSLYDHLHGNRRRAFSRSSSGGELSWDRRFKIALGTARALAYLHHDCRPQVLHLNIKSSNIMIDEEYEAKLSDYGFRKLLPILGSFEVSRSYAAIGSIAPELASPSLRYSDKSDVFSFGVVLLEIVTGRKPVESPGAAIHVILRDYVRETLEDGTKSDCFDRSLRGFIEAELVQVLKLGLVCTSNTPSSRPSMAEVVQFLESVRTNS</sequence>
<dbReference type="Pfam" id="PF13855">
    <property type="entry name" value="LRR_8"/>
    <property type="match status" value="1"/>
</dbReference>